<dbReference type="EMBL" id="CP011859">
    <property type="protein sequence ID" value="AQY21024.1"/>
    <property type="molecule type" value="Genomic_DNA"/>
</dbReference>
<keyword evidence="1" id="KW-0175">Coiled coil</keyword>
<evidence type="ECO:0000313" key="2">
    <source>
        <dbReference type="EMBL" id="AQY21024.1"/>
    </source>
</evidence>
<proteinExistence type="predicted"/>
<feature type="coiled-coil region" evidence="1">
    <location>
        <begin position="205"/>
        <end position="239"/>
    </location>
</feature>
<reference evidence="2 3" key="1">
    <citation type="submission" date="2015-06" db="EMBL/GenBank/DDBJ databases">
        <title>R. anatipestifer strain HXb2 is the most virulent strain so far, and the genome sequence would help us uncover the pathogenesis.</title>
        <authorList>
            <person name="Hu Q."/>
            <person name="Qi J."/>
            <person name="Bo H."/>
            <person name="Liu G."/>
            <person name="Tao M."/>
            <person name="Ding Y."/>
            <person name="Xue Y."/>
        </authorList>
    </citation>
    <scope>NUCLEOTIDE SEQUENCE [LARGE SCALE GENOMIC DNA]</scope>
    <source>
        <strain evidence="2 3">HXb2</strain>
    </source>
</reference>
<organism evidence="2 3">
    <name type="scientific">Riemerella anatipestifer</name>
    <name type="common">Moraxella anatipestifer</name>
    <dbReference type="NCBI Taxonomy" id="34085"/>
    <lineage>
        <taxon>Bacteria</taxon>
        <taxon>Pseudomonadati</taxon>
        <taxon>Bacteroidota</taxon>
        <taxon>Flavobacteriia</taxon>
        <taxon>Flavobacteriales</taxon>
        <taxon>Weeksellaceae</taxon>
        <taxon>Riemerella</taxon>
    </lineage>
</organism>
<protein>
    <submittedName>
        <fullName evidence="2">Uncharacterized protein</fullName>
    </submittedName>
</protein>
<sequence length="246" mass="28641">MRENSVLKERILQYLDFKGYSKYEFYQKTGASNGILSQKSGLSEENTLRFLSAFPEVRPEWFLTGKGKMIKDFNHLEPPNWYEYDLKDNHVSKVHSEEALERVGLRIAEICDKLGMDFDKFAKFIGVDSIFLMEVISANRKTPLSLLDNIMNKIPLLKPTWVFTGKGKMFKQTQDYTKEQTPPSLVAEDNRGYGNNTEIDLLRKQVELLEENRFLHQEIKQLHERISRLELENTSIKSKPQDRATG</sequence>
<evidence type="ECO:0000313" key="3">
    <source>
        <dbReference type="Proteomes" id="UP000189883"/>
    </source>
</evidence>
<dbReference type="AlphaFoldDB" id="A0A1S7DPK4"/>
<evidence type="ECO:0000256" key="1">
    <source>
        <dbReference type="SAM" id="Coils"/>
    </source>
</evidence>
<dbReference type="Proteomes" id="UP000189883">
    <property type="component" value="Chromosome"/>
</dbReference>
<accession>A0A1S7DPK4</accession>
<dbReference type="RefSeq" id="WP_154021909.1">
    <property type="nucleotide sequence ID" value="NZ_CP011859.1"/>
</dbReference>
<name>A0A1S7DPK4_RIEAN</name>
<gene>
    <name evidence="2" type="ORF">AB406_0059</name>
</gene>